<feature type="transmembrane region" description="Helical" evidence="9">
    <location>
        <begin position="721"/>
        <end position="737"/>
    </location>
</feature>
<feature type="transmembrane region" description="Helical" evidence="9">
    <location>
        <begin position="245"/>
        <end position="268"/>
    </location>
</feature>
<feature type="transmembrane region" description="Helical" evidence="9">
    <location>
        <begin position="175"/>
        <end position="200"/>
    </location>
</feature>
<evidence type="ECO:0000256" key="5">
    <source>
        <dbReference type="ARBA" id="ARBA00022840"/>
    </source>
</evidence>
<dbReference type="InterPro" id="IPR050173">
    <property type="entry name" value="ABC_transporter_C-like"/>
</dbReference>
<evidence type="ECO:0000256" key="9">
    <source>
        <dbReference type="SAM" id="Phobius"/>
    </source>
</evidence>
<dbReference type="Proteomes" id="UP000694865">
    <property type="component" value="Unplaced"/>
</dbReference>
<keyword evidence="4" id="KW-0547">Nucleotide-binding</keyword>
<dbReference type="PROSITE" id="PS50929">
    <property type="entry name" value="ABC_TM1F"/>
    <property type="match status" value="2"/>
</dbReference>
<keyword evidence="7 9" id="KW-0472">Membrane</keyword>
<dbReference type="InterPro" id="IPR017871">
    <property type="entry name" value="ABC_transporter-like_CS"/>
</dbReference>
<dbReference type="SUPFAM" id="SSF90123">
    <property type="entry name" value="ABC transporter transmembrane region"/>
    <property type="match status" value="2"/>
</dbReference>
<feature type="domain" description="ABC transmembrane type-1" evidence="11">
    <location>
        <begin position="585"/>
        <end position="883"/>
    </location>
</feature>
<feature type="transmembrane region" description="Helical" evidence="9">
    <location>
        <begin position="141"/>
        <end position="163"/>
    </location>
</feature>
<feature type="domain" description="ABC transporter" evidence="10">
    <location>
        <begin position="265"/>
        <end position="491"/>
    </location>
</feature>
<evidence type="ECO:0000256" key="1">
    <source>
        <dbReference type="ARBA" id="ARBA00004370"/>
    </source>
</evidence>
<evidence type="ECO:0000313" key="12">
    <source>
        <dbReference type="Proteomes" id="UP000694865"/>
    </source>
</evidence>
<dbReference type="PANTHER" id="PTHR24223:SF447">
    <property type="entry name" value="MULTIDRUG RESISTANCE-ASSOCIATED PROTEIN 5"/>
    <property type="match status" value="1"/>
</dbReference>
<dbReference type="SUPFAM" id="SSF52540">
    <property type="entry name" value="P-loop containing nucleoside triphosphate hydrolases"/>
    <property type="match status" value="2"/>
</dbReference>
<evidence type="ECO:0000256" key="4">
    <source>
        <dbReference type="ARBA" id="ARBA00022741"/>
    </source>
</evidence>
<dbReference type="Pfam" id="PF00664">
    <property type="entry name" value="ABC_membrane"/>
    <property type="match status" value="2"/>
</dbReference>
<keyword evidence="6 9" id="KW-1133">Transmembrane helix</keyword>
<dbReference type="Gene3D" id="1.20.1560.10">
    <property type="entry name" value="ABC transporter type 1, transmembrane domain"/>
    <property type="match status" value="2"/>
</dbReference>
<proteinExistence type="predicted"/>
<dbReference type="GeneID" id="100374198"/>
<protein>
    <submittedName>
        <fullName evidence="13">Multidrug resistance-associated protein 5-like</fullName>
    </submittedName>
</protein>
<dbReference type="Pfam" id="PF00005">
    <property type="entry name" value="ABC_tran"/>
    <property type="match status" value="2"/>
</dbReference>
<evidence type="ECO:0000256" key="7">
    <source>
        <dbReference type="ARBA" id="ARBA00023136"/>
    </source>
</evidence>
<dbReference type="PROSITE" id="PS50893">
    <property type="entry name" value="ABC_TRANSPORTER_2"/>
    <property type="match status" value="2"/>
</dbReference>
<evidence type="ECO:0000256" key="8">
    <source>
        <dbReference type="SAM" id="MobiDB-lite"/>
    </source>
</evidence>
<evidence type="ECO:0000259" key="11">
    <source>
        <dbReference type="PROSITE" id="PS50929"/>
    </source>
</evidence>
<organism evidence="12 13">
    <name type="scientific">Saccoglossus kowalevskii</name>
    <name type="common">Acorn worm</name>
    <dbReference type="NCBI Taxonomy" id="10224"/>
    <lineage>
        <taxon>Eukaryota</taxon>
        <taxon>Metazoa</taxon>
        <taxon>Hemichordata</taxon>
        <taxon>Enteropneusta</taxon>
        <taxon>Harrimaniidae</taxon>
        <taxon>Saccoglossus</taxon>
    </lineage>
</organism>
<dbReference type="CDD" id="cd18599">
    <property type="entry name" value="ABC_6TM_MRP5_8_9_D2"/>
    <property type="match status" value="1"/>
</dbReference>
<gene>
    <name evidence="13" type="primary">LOC100374198</name>
</gene>
<keyword evidence="3 9" id="KW-0812">Transmembrane</keyword>
<keyword evidence="12" id="KW-1185">Reference proteome</keyword>
<feature type="transmembrane region" description="Helical" evidence="9">
    <location>
        <begin position="645"/>
        <end position="665"/>
    </location>
</feature>
<feature type="transmembrane region" description="Helical" evidence="9">
    <location>
        <begin position="274"/>
        <end position="294"/>
    </location>
</feature>
<dbReference type="CDD" id="cd03244">
    <property type="entry name" value="ABCC_MRP_domain2"/>
    <property type="match status" value="1"/>
</dbReference>
<dbReference type="InterPro" id="IPR003439">
    <property type="entry name" value="ABC_transporter-like_ATP-bd"/>
</dbReference>
<evidence type="ECO:0000256" key="6">
    <source>
        <dbReference type="ARBA" id="ARBA00022989"/>
    </source>
</evidence>
<evidence type="ECO:0000313" key="13">
    <source>
        <dbReference type="RefSeq" id="XP_006823843.1"/>
    </source>
</evidence>
<feature type="region of interest" description="Disordered" evidence="8">
    <location>
        <begin position="502"/>
        <end position="527"/>
    </location>
</feature>
<dbReference type="InterPro" id="IPR027417">
    <property type="entry name" value="P-loop_NTPase"/>
</dbReference>
<dbReference type="InterPro" id="IPR003593">
    <property type="entry name" value="AAA+_ATPase"/>
</dbReference>
<evidence type="ECO:0000256" key="2">
    <source>
        <dbReference type="ARBA" id="ARBA00022448"/>
    </source>
</evidence>
<dbReference type="Gene3D" id="3.40.50.300">
    <property type="entry name" value="P-loop containing nucleotide triphosphate hydrolases"/>
    <property type="match status" value="2"/>
</dbReference>
<comment type="subcellular location">
    <subcellularLocation>
        <location evidence="1">Membrane</location>
    </subcellularLocation>
</comment>
<feature type="transmembrane region" description="Helical" evidence="9">
    <location>
        <begin position="580"/>
        <end position="604"/>
    </location>
</feature>
<name>A0ABM0MV02_SACKO</name>
<dbReference type="RefSeq" id="XP_006823843.1">
    <property type="nucleotide sequence ID" value="XM_006823780.1"/>
</dbReference>
<dbReference type="SMART" id="SM00382">
    <property type="entry name" value="AAA"/>
    <property type="match status" value="2"/>
</dbReference>
<feature type="transmembrane region" description="Helical" evidence="9">
    <location>
        <begin position="832"/>
        <end position="850"/>
    </location>
</feature>
<reference evidence="13" key="1">
    <citation type="submission" date="2025-08" db="UniProtKB">
        <authorList>
            <consortium name="RefSeq"/>
        </authorList>
    </citation>
    <scope>IDENTIFICATION</scope>
    <source>
        <tissue evidence="13">Testes</tissue>
    </source>
</reference>
<feature type="domain" description="ABC transmembrane type-1" evidence="11">
    <location>
        <begin position="141"/>
        <end position="295"/>
    </location>
</feature>
<keyword evidence="2" id="KW-0813">Transport</keyword>
<evidence type="ECO:0000259" key="10">
    <source>
        <dbReference type="PROSITE" id="PS50893"/>
    </source>
</evidence>
<dbReference type="InterPro" id="IPR036640">
    <property type="entry name" value="ABC1_TM_sf"/>
</dbReference>
<dbReference type="PANTHER" id="PTHR24223">
    <property type="entry name" value="ATP-BINDING CASSETTE SUB-FAMILY C"/>
    <property type="match status" value="1"/>
</dbReference>
<sequence>MGDYAATKDDHYYRLDHRSYSFAEAMNCHDFDLTEPSQNVNVSAYKPTIKHATEKNYDLPIDDAGLFSYLYFTWMSPLMKTAYKTGLQVTDLWGCAESDSAEFNCEKLHKLWSDELDIKGSAKASLVKVFLKFIKTEAIKATFSFVILDVAIFSTSLLIFALLDYIQGTEFNMPYALSLCLLLVIFDVVRSLSVSCGAVISLRAAVRLRSAILMISYKKMMSFCILHDQTVGEFVNLSTNDTQRIFEAVSSAVLLIAGPIMGIIIMIYTTVFLGPAGLIGSLIFFLMLPIQIVLQGNLVGVCGSVGSGKSSLISAILSHMQLLSGKVAIDGSIAYVSQQAWICNATIKENILFGLPYDRHWYEKSIFAACLQDDLELLPRGSDTEIGERGVTLSGGQKQRISLARAMYARRDIYLLDDPLSAVDAHVGKHIFKYFIKEGLCGKTVMFITHQLQYLSVCDHILVLKDGKIVECGTHEQMMASGLDYAQLYNCYLSETSEPNNLTNGHSAQNDSVFSEEHPDLDTSGSLRQDAKSIIGKSNSVASIADTDSNYDPLMTIEDKSEGNVKWKTYHEYIQNAGGYLLASFTLFTFAAVFACMTASNWWLGYWMANTSTVSEVFNYTSSNMTGNSTDIITDTSETNVFVSIYLIILGVLIVSTIVRVLIYVKTTLRASTRLHNKVFKVVFRAPMEFFDATPSGRILNRFSKDIDEVDVRLPMCMESMLNYAFIILFSLFSIIIVFPWYLLALLAFAVIFIVCYLYFHHALRELKRLDNITRSPWISHITTTIHGLSTIHAYGRTTQSIRKYAELVDANTVSLLLFCLSSRWVAVRLDVIAILSTFLTALMTVLSHGNIPSSYSGIALIYSVQFTGTFQLMVREMAECEARFTSVERILYYIKNLLAEAPSITDPRPPDDWPQQGVLEMKEVKMRYRDNLPLALNGISFKVDTMEKIGVVGRTGAGKSSLGTCLFRLVDTTSGDIYIDDVNIKTLGLHDLRSSISIIPQDPALFVGTIRYNLDPFNQYSDDDVWTALEKCYMKDTVRDIDGKLDGQVVECGGNFSVGERQLLCMARALLRNCKILILDEATAAIDTQTDSLIQQTIRDAFHGCTMLIIAHRLNTVLKCDKIMVMDKGMVVEFDTPSSLLQDPDSRFTSMMEAAEKI</sequence>
<keyword evidence="5" id="KW-0067">ATP-binding</keyword>
<evidence type="ECO:0000256" key="3">
    <source>
        <dbReference type="ARBA" id="ARBA00022692"/>
    </source>
</evidence>
<accession>A0ABM0MV02</accession>
<dbReference type="PROSITE" id="PS00211">
    <property type="entry name" value="ABC_TRANSPORTER_1"/>
    <property type="match status" value="2"/>
</dbReference>
<dbReference type="CDD" id="cd03250">
    <property type="entry name" value="ABCC_MRP_domain1"/>
    <property type="match status" value="1"/>
</dbReference>
<dbReference type="InterPro" id="IPR011527">
    <property type="entry name" value="ABC1_TM_dom"/>
</dbReference>
<feature type="domain" description="ABC transporter" evidence="10">
    <location>
        <begin position="920"/>
        <end position="1154"/>
    </location>
</feature>
<feature type="transmembrane region" description="Helical" evidence="9">
    <location>
        <begin position="743"/>
        <end position="760"/>
    </location>
</feature>
<feature type="compositionally biased region" description="Polar residues" evidence="8">
    <location>
        <begin position="502"/>
        <end position="513"/>
    </location>
</feature>